<feature type="compositionally biased region" description="Polar residues" evidence="1">
    <location>
        <begin position="35"/>
        <end position="45"/>
    </location>
</feature>
<proteinExistence type="predicted"/>
<evidence type="ECO:0000256" key="1">
    <source>
        <dbReference type="SAM" id="MobiDB-lite"/>
    </source>
</evidence>
<feature type="region of interest" description="Disordered" evidence="1">
    <location>
        <begin position="1"/>
        <end position="47"/>
    </location>
</feature>
<reference evidence="2" key="1">
    <citation type="submission" date="2021-03" db="EMBL/GenBank/DDBJ databases">
        <authorList>
            <person name="Bekaert M."/>
        </authorList>
    </citation>
    <scope>NUCLEOTIDE SEQUENCE</scope>
</reference>
<name>A0A8S3UNF6_MYTED</name>
<comment type="caution">
    <text evidence="2">The sequence shown here is derived from an EMBL/GenBank/DDBJ whole genome shotgun (WGS) entry which is preliminary data.</text>
</comment>
<evidence type="ECO:0000313" key="2">
    <source>
        <dbReference type="EMBL" id="CAG2243820.1"/>
    </source>
</evidence>
<dbReference type="OrthoDB" id="10029684at2759"/>
<dbReference type="EMBL" id="CAJPWZ010002716">
    <property type="protein sequence ID" value="CAG2243820.1"/>
    <property type="molecule type" value="Genomic_DNA"/>
</dbReference>
<gene>
    <name evidence="2" type="ORF">MEDL_55928</name>
</gene>
<dbReference type="AlphaFoldDB" id="A0A8S3UNF6"/>
<protein>
    <submittedName>
        <fullName evidence="2">Uncharacterized protein</fullName>
    </submittedName>
</protein>
<organism evidence="2 3">
    <name type="scientific">Mytilus edulis</name>
    <name type="common">Blue mussel</name>
    <dbReference type="NCBI Taxonomy" id="6550"/>
    <lineage>
        <taxon>Eukaryota</taxon>
        <taxon>Metazoa</taxon>
        <taxon>Spiralia</taxon>
        <taxon>Lophotrochozoa</taxon>
        <taxon>Mollusca</taxon>
        <taxon>Bivalvia</taxon>
        <taxon>Autobranchia</taxon>
        <taxon>Pteriomorphia</taxon>
        <taxon>Mytilida</taxon>
        <taxon>Mytiloidea</taxon>
        <taxon>Mytilidae</taxon>
        <taxon>Mytilinae</taxon>
        <taxon>Mytilus</taxon>
    </lineage>
</organism>
<dbReference type="Proteomes" id="UP000683360">
    <property type="component" value="Unassembled WGS sequence"/>
</dbReference>
<sequence>MDTFVVRSKRKKDDEENQNCQTRTAIDDSGESSKTEASTTSNPLLCTQHHPPYPDIGSLQHQQTIPDNKKIAILTQTWTESHSFKFPARLFWKEEQKIPSNLAQRFPLDAVLSINRLRFLCILCPFTSVDAKEKSFSASAITDWKNLLSLARFHENLSQHRGSLIAGEDFLRVKKDQGDSVASMISSSHKKVAADNRYGLMKIFVILLAGRQNIPIRGHVEERSNFIAILHEIARSDDKLSDWLAFGAGSRTTYLSPEIQNEIINIVGQQV</sequence>
<evidence type="ECO:0000313" key="3">
    <source>
        <dbReference type="Proteomes" id="UP000683360"/>
    </source>
</evidence>
<keyword evidence="3" id="KW-1185">Reference proteome</keyword>
<accession>A0A8S3UNF6</accession>